<evidence type="ECO:0000256" key="10">
    <source>
        <dbReference type="PIRNR" id="PIRNR000361"/>
    </source>
</evidence>
<comment type="pathway">
    <text evidence="2">Energy metabolism; photosynthesis.</text>
</comment>
<sequence length="381" mass="42459">MALKANLCSVMHAQMLPGKSLGFNHSASLITSNLSFGNKVPTSLPSLSLRNEKQHSMYNHKVLGMSARQATKLNAAVVPLEAGETREIPSSADKTYKTTVVSVETLVGPKGGLGEVCHIVLDHCGCFSFMEGQYLAVCFQSNKRYFSIASWRRGDSCDGNTLSLCVRRAELSSDSVSNYLCNVKAGDVVEISGPAGGKMVFPPELIPLSPPKPEIEPISTLEPMPIWPTREVKHIMVATTTGIAPFRSNIQRLFLHHQYLLDTQQQQKILRFNEHVWLISGADNYNSLLYDNEFTQIQNDNINHFRYQRALNNSVEDSIYESGNEIFTLLKAGAYIYIAGSSTMLPGIKEAFAKIAQERGVDWPKMLDQLQKTNHWRVEVY</sequence>
<evidence type="ECO:0000256" key="9">
    <source>
        <dbReference type="ARBA" id="ARBA00047776"/>
    </source>
</evidence>
<keyword evidence="6 10" id="KW-0274">FAD</keyword>
<organism evidence="13 14">
    <name type="scientific">Dioscorea cayennensis subsp. rotundata</name>
    <name type="common">White Guinea yam</name>
    <name type="synonym">Dioscorea rotundata</name>
    <dbReference type="NCBI Taxonomy" id="55577"/>
    <lineage>
        <taxon>Eukaryota</taxon>
        <taxon>Viridiplantae</taxon>
        <taxon>Streptophyta</taxon>
        <taxon>Embryophyta</taxon>
        <taxon>Tracheophyta</taxon>
        <taxon>Spermatophyta</taxon>
        <taxon>Magnoliopsida</taxon>
        <taxon>Liliopsida</taxon>
        <taxon>Dioscoreales</taxon>
        <taxon>Dioscoreaceae</taxon>
        <taxon>Dioscorea</taxon>
    </lineage>
</organism>
<dbReference type="Pfam" id="PF00175">
    <property type="entry name" value="NAD_binding_1"/>
    <property type="match status" value="1"/>
</dbReference>
<dbReference type="Gene3D" id="3.40.50.80">
    <property type="entry name" value="Nucleotide-binding domain of ferredoxin-NADP reductase (FNR) module"/>
    <property type="match status" value="1"/>
</dbReference>
<dbReference type="PANTHER" id="PTHR43314">
    <property type="match status" value="1"/>
</dbReference>
<comment type="catalytic activity">
    <reaction evidence="9">
        <text>2 reduced [2Fe-2S]-[ferredoxin] + NADP(+) + H(+) = 2 oxidized [2Fe-2S]-[ferredoxin] + NADPH</text>
        <dbReference type="Rhea" id="RHEA:20125"/>
        <dbReference type="Rhea" id="RHEA-COMP:10000"/>
        <dbReference type="Rhea" id="RHEA-COMP:10001"/>
        <dbReference type="ChEBI" id="CHEBI:15378"/>
        <dbReference type="ChEBI" id="CHEBI:33737"/>
        <dbReference type="ChEBI" id="CHEBI:33738"/>
        <dbReference type="ChEBI" id="CHEBI:57783"/>
        <dbReference type="ChEBI" id="CHEBI:58349"/>
        <dbReference type="EC" id="1.18.1.2"/>
    </reaction>
</comment>
<evidence type="ECO:0000256" key="6">
    <source>
        <dbReference type="ARBA" id="ARBA00022827"/>
    </source>
</evidence>
<evidence type="ECO:0000256" key="7">
    <source>
        <dbReference type="ARBA" id="ARBA00022857"/>
    </source>
</evidence>
<dbReference type="InterPro" id="IPR017927">
    <property type="entry name" value="FAD-bd_FR_type"/>
</dbReference>
<evidence type="ECO:0000256" key="11">
    <source>
        <dbReference type="PIRSR" id="PIRSR000361-1"/>
    </source>
</evidence>
<name>A0AB40C463_DIOCR</name>
<dbReference type="GeneID" id="120271973"/>
<dbReference type="AlphaFoldDB" id="A0AB40C463"/>
<comment type="similarity">
    <text evidence="3">Belongs to the ferredoxin--NADP reductase type 1 family.</text>
</comment>
<dbReference type="InterPro" id="IPR017938">
    <property type="entry name" value="Riboflavin_synthase-like_b-brl"/>
</dbReference>
<dbReference type="EC" id="1.18.1.2" evidence="4"/>
<comment type="cofactor">
    <cofactor evidence="1">
        <name>FAD</name>
        <dbReference type="ChEBI" id="CHEBI:57692"/>
    </cofactor>
</comment>
<accession>A0AB40C463</accession>
<feature type="domain" description="FAD-binding FR-type" evidence="12">
    <location>
        <begin position="93"/>
        <end position="201"/>
    </location>
</feature>
<evidence type="ECO:0000256" key="8">
    <source>
        <dbReference type="ARBA" id="ARBA00023002"/>
    </source>
</evidence>
<feature type="binding site" evidence="11">
    <location>
        <position position="147"/>
    </location>
    <ligand>
        <name>NADP(+)</name>
        <dbReference type="ChEBI" id="CHEBI:58349"/>
    </ligand>
</feature>
<evidence type="ECO:0000313" key="13">
    <source>
        <dbReference type="Proteomes" id="UP001515500"/>
    </source>
</evidence>
<evidence type="ECO:0000256" key="4">
    <source>
        <dbReference type="ARBA" id="ARBA00013223"/>
    </source>
</evidence>
<keyword evidence="7 10" id="KW-0521">NADP</keyword>
<feature type="binding site" evidence="11">
    <location>
        <position position="379"/>
    </location>
    <ligand>
        <name>NADP(+)</name>
        <dbReference type="ChEBI" id="CHEBI:58349"/>
    </ligand>
</feature>
<feature type="binding site" evidence="11">
    <location>
        <position position="241"/>
    </location>
    <ligand>
        <name>NADP(+)</name>
        <dbReference type="ChEBI" id="CHEBI:58349"/>
    </ligand>
</feature>
<protein>
    <recommendedName>
        <fullName evidence="4">ferredoxin--NADP(+) reductase</fullName>
        <ecNumber evidence="4">1.18.1.2</ecNumber>
    </recommendedName>
</protein>
<keyword evidence="5 10" id="KW-0285">Flavoprotein</keyword>
<evidence type="ECO:0000256" key="2">
    <source>
        <dbReference type="ARBA" id="ARBA00004748"/>
    </source>
</evidence>
<keyword evidence="8 10" id="KW-0560">Oxidoreductase</keyword>
<dbReference type="Proteomes" id="UP001515500">
    <property type="component" value="Chromosome 11"/>
</dbReference>
<evidence type="ECO:0000256" key="1">
    <source>
        <dbReference type="ARBA" id="ARBA00001974"/>
    </source>
</evidence>
<dbReference type="SUPFAM" id="SSF63380">
    <property type="entry name" value="Riboflavin synthase domain-like"/>
    <property type="match status" value="1"/>
</dbReference>
<dbReference type="RefSeq" id="XP_039134601.1">
    <property type="nucleotide sequence ID" value="XM_039278667.1"/>
</dbReference>
<dbReference type="InterPro" id="IPR015701">
    <property type="entry name" value="FNR"/>
</dbReference>
<proteinExistence type="inferred from homology"/>
<gene>
    <name evidence="14" type="primary">LOC120271973</name>
</gene>
<evidence type="ECO:0000256" key="5">
    <source>
        <dbReference type="ARBA" id="ARBA00022630"/>
    </source>
</evidence>
<evidence type="ECO:0000256" key="3">
    <source>
        <dbReference type="ARBA" id="ARBA00008312"/>
    </source>
</evidence>
<dbReference type="InterPro" id="IPR001433">
    <property type="entry name" value="OxRdtase_FAD/NAD-bd"/>
</dbReference>
<feature type="binding site" evidence="11">
    <location>
        <position position="167"/>
    </location>
    <ligand>
        <name>NADP(+)</name>
        <dbReference type="ChEBI" id="CHEBI:58349"/>
    </ligand>
</feature>
<dbReference type="InterPro" id="IPR039261">
    <property type="entry name" value="FNR_nucleotide-bd"/>
</dbReference>
<evidence type="ECO:0000259" key="12">
    <source>
        <dbReference type="PROSITE" id="PS51384"/>
    </source>
</evidence>
<evidence type="ECO:0000313" key="14">
    <source>
        <dbReference type="RefSeq" id="XP_039134601.1"/>
    </source>
</evidence>
<dbReference type="Gene3D" id="2.40.30.10">
    <property type="entry name" value="Translation factors"/>
    <property type="match status" value="1"/>
</dbReference>
<dbReference type="GO" id="GO:0004324">
    <property type="term" value="F:ferredoxin-NADP+ reductase activity"/>
    <property type="evidence" value="ECO:0007669"/>
    <property type="project" value="UniProtKB-EC"/>
</dbReference>
<reference evidence="14" key="1">
    <citation type="submission" date="2025-08" db="UniProtKB">
        <authorList>
            <consortium name="RefSeq"/>
        </authorList>
    </citation>
    <scope>IDENTIFICATION</scope>
</reference>
<keyword evidence="13" id="KW-1185">Reference proteome</keyword>
<dbReference type="SUPFAM" id="SSF52343">
    <property type="entry name" value="Ferredoxin reductase-like, C-terminal NADP-linked domain"/>
    <property type="match status" value="1"/>
</dbReference>
<dbReference type="PROSITE" id="PS51384">
    <property type="entry name" value="FAD_FR"/>
    <property type="match status" value="1"/>
</dbReference>
<dbReference type="PIRSF" id="PIRSF000361">
    <property type="entry name" value="Frd-NADP+_RD"/>
    <property type="match status" value="1"/>
</dbReference>